<dbReference type="GO" id="GO:0016740">
    <property type="term" value="F:transferase activity"/>
    <property type="evidence" value="ECO:0007669"/>
    <property type="project" value="UniProtKB-KW"/>
</dbReference>
<comment type="catalytic activity">
    <reaction evidence="8 9">
        <text>sn-glycerol 1-phosphate + all-trans-heptaprenyl diphosphate = 3-heptaprenyl-sn-glycero-1-phosphate + diphosphate</text>
        <dbReference type="Rhea" id="RHEA:33495"/>
        <dbReference type="ChEBI" id="CHEBI:33019"/>
        <dbReference type="ChEBI" id="CHEBI:57685"/>
        <dbReference type="ChEBI" id="CHEBI:58206"/>
        <dbReference type="ChEBI" id="CHEBI:64781"/>
        <dbReference type="EC" id="2.5.1.n9"/>
    </reaction>
</comment>
<dbReference type="NCBIfam" id="TIGR01768">
    <property type="entry name" value="GGGP-family"/>
    <property type="match status" value="1"/>
</dbReference>
<evidence type="ECO:0000256" key="4">
    <source>
        <dbReference type="ARBA" id="ARBA00022842"/>
    </source>
</evidence>
<evidence type="ECO:0000256" key="6">
    <source>
        <dbReference type="ARBA" id="ARBA00023209"/>
    </source>
</evidence>
<dbReference type="PANTHER" id="PTHR40029:SF2">
    <property type="entry name" value="HEPTAPRENYLGLYCERYL PHOSPHATE SYNTHASE"/>
    <property type="match status" value="1"/>
</dbReference>
<proteinExistence type="inferred from homology"/>
<dbReference type="NCBIfam" id="NF003199">
    <property type="entry name" value="PRK04169.1-3"/>
    <property type="match status" value="1"/>
</dbReference>
<keyword evidence="1 9" id="KW-0444">Lipid biosynthesis</keyword>
<comment type="subunit">
    <text evidence="9">Homodimer.</text>
</comment>
<keyword evidence="3 9" id="KW-0479">Metal-binding</keyword>
<reference evidence="10 11" key="1">
    <citation type="submission" date="2021-07" db="EMBL/GenBank/DDBJ databases">
        <title>Paenibacillus radiodurans sp. nov., isolated from the southeastern edge of Tengger Desert.</title>
        <authorList>
            <person name="Zhang G."/>
        </authorList>
    </citation>
    <scope>NUCLEOTIDE SEQUENCE [LARGE SCALE GENOMIC DNA]</scope>
    <source>
        <strain evidence="10 11">DT7-4</strain>
    </source>
</reference>
<accession>A0ABS7D578</accession>
<comment type="similarity">
    <text evidence="9">Belongs to the GGGP/HepGP synthase family. Group I subfamily.</text>
</comment>
<feature type="binding site" evidence="9">
    <location>
        <position position="17"/>
    </location>
    <ligand>
        <name>sn-glycerol 1-phosphate</name>
        <dbReference type="ChEBI" id="CHEBI:57685"/>
    </ligand>
</feature>
<gene>
    <name evidence="9" type="primary">pcrB</name>
    <name evidence="10" type="ORF">K0T92_09320</name>
</gene>
<evidence type="ECO:0000256" key="3">
    <source>
        <dbReference type="ARBA" id="ARBA00022723"/>
    </source>
</evidence>
<keyword evidence="7 9" id="KW-1208">Phospholipid metabolism</keyword>
<dbReference type="Pfam" id="PF01884">
    <property type="entry name" value="PcrB"/>
    <property type="match status" value="1"/>
</dbReference>
<dbReference type="Gene3D" id="3.20.20.390">
    <property type="entry name" value="FMN-linked oxidoreductases"/>
    <property type="match status" value="1"/>
</dbReference>
<dbReference type="EC" id="2.5.1.n9" evidence="9"/>
<evidence type="ECO:0000256" key="7">
    <source>
        <dbReference type="ARBA" id="ARBA00023264"/>
    </source>
</evidence>
<dbReference type="Proteomes" id="UP000812277">
    <property type="component" value="Unassembled WGS sequence"/>
</dbReference>
<dbReference type="SUPFAM" id="SSF51395">
    <property type="entry name" value="FMN-linked oxidoreductases"/>
    <property type="match status" value="1"/>
</dbReference>
<feature type="binding site" evidence="9">
    <location>
        <begin position="214"/>
        <end position="215"/>
    </location>
    <ligand>
        <name>sn-glycerol 1-phosphate</name>
        <dbReference type="ChEBI" id="CHEBI:57685"/>
    </ligand>
</feature>
<name>A0ABS7D578_9BACL</name>
<evidence type="ECO:0000313" key="11">
    <source>
        <dbReference type="Proteomes" id="UP000812277"/>
    </source>
</evidence>
<evidence type="ECO:0000256" key="9">
    <source>
        <dbReference type="HAMAP-Rule" id="MF_00112"/>
    </source>
</evidence>
<feature type="binding site" evidence="9">
    <location>
        <position position="194"/>
    </location>
    <ligand>
        <name>sn-glycerol 1-phosphate</name>
        <dbReference type="ChEBI" id="CHEBI:57685"/>
    </ligand>
</feature>
<feature type="binding site" evidence="9">
    <location>
        <position position="45"/>
    </location>
    <ligand>
        <name>Mg(2+)</name>
        <dbReference type="ChEBI" id="CHEBI:18420"/>
    </ligand>
</feature>
<dbReference type="PANTHER" id="PTHR40029">
    <property type="match status" value="1"/>
</dbReference>
<feature type="binding site" evidence="9">
    <location>
        <begin position="164"/>
        <end position="169"/>
    </location>
    <ligand>
        <name>sn-glycerol 1-phosphate</name>
        <dbReference type="ChEBI" id="CHEBI:57685"/>
    </ligand>
</feature>
<dbReference type="HAMAP" id="MF_00112">
    <property type="entry name" value="GGGP_HepGP_synthase"/>
    <property type="match status" value="1"/>
</dbReference>
<dbReference type="EMBL" id="JAHZIJ010000005">
    <property type="protein sequence ID" value="MBW7474943.1"/>
    <property type="molecule type" value="Genomic_DNA"/>
</dbReference>
<keyword evidence="4 9" id="KW-0460">Magnesium</keyword>
<keyword evidence="11" id="KW-1185">Reference proteome</keyword>
<comment type="pathway">
    <text evidence="9">Membrane lipid metabolism; glycerophospholipid metabolism.</text>
</comment>
<dbReference type="CDD" id="cd02812">
    <property type="entry name" value="PcrB_like"/>
    <property type="match status" value="1"/>
</dbReference>
<keyword evidence="2 9" id="KW-0808">Transferase</keyword>
<comment type="cofactor">
    <cofactor evidence="9">
        <name>Mg(2+)</name>
        <dbReference type="ChEBI" id="CHEBI:18420"/>
    </cofactor>
</comment>
<evidence type="ECO:0000256" key="2">
    <source>
        <dbReference type="ARBA" id="ARBA00022679"/>
    </source>
</evidence>
<keyword evidence="5 9" id="KW-0443">Lipid metabolism</keyword>
<evidence type="ECO:0000256" key="5">
    <source>
        <dbReference type="ARBA" id="ARBA00023098"/>
    </source>
</evidence>
<evidence type="ECO:0000256" key="8">
    <source>
        <dbReference type="ARBA" id="ARBA00048318"/>
    </source>
</evidence>
<evidence type="ECO:0000256" key="1">
    <source>
        <dbReference type="ARBA" id="ARBA00022516"/>
    </source>
</evidence>
<keyword evidence="6 9" id="KW-0594">Phospholipid biosynthesis</keyword>
<dbReference type="InterPro" id="IPR038597">
    <property type="entry name" value="GGGP/HepGP_synthase_sf"/>
</dbReference>
<protein>
    <recommendedName>
        <fullName evidence="9">Heptaprenylglyceryl phosphate synthase</fullName>
        <shortName evidence="9">HepGP synthase</shortName>
        <ecNumber evidence="9">2.5.1.n9</ecNumber>
    </recommendedName>
    <alternativeName>
        <fullName evidence="9">Glycerol-1-phosphate heptaprenyltransferase</fullName>
    </alternativeName>
</protein>
<dbReference type="InterPro" id="IPR039074">
    <property type="entry name" value="GGGP/HepGP_synthase_I"/>
</dbReference>
<comment type="caution">
    <text evidence="9">Lacks conserved residue(s) required for the propagation of feature annotation.</text>
</comment>
<organism evidence="10 11">
    <name type="scientific">Paenibacillus oenotherae</name>
    <dbReference type="NCBI Taxonomy" id="1435645"/>
    <lineage>
        <taxon>Bacteria</taxon>
        <taxon>Bacillati</taxon>
        <taxon>Bacillota</taxon>
        <taxon>Bacilli</taxon>
        <taxon>Bacillales</taxon>
        <taxon>Paenibacillaceae</taxon>
        <taxon>Paenibacillus</taxon>
    </lineage>
</organism>
<sequence>MQQLNAAIYESWRHVFKLDPDRELDDGALERICTSGTDAVIVGGSSGVTYDNTVDLMSRIRRYEVPCALEVSSEEAAVPGFDYYFVPLVLNTPHGEWVAGRQIAALRKYGTFIPWNETAAEGYLILNETAEAARLTGAQTRLDAESVAAHVYMADRLMRLPILYVEYSGTFGDMELLKRVRGLLTGSRLFYGGGIDSAGKARQAAEFAHTVVVGNALYDRLDAALETVQAVKETRSPYDHAK</sequence>
<comment type="caution">
    <text evidence="10">The sequence shown here is derived from an EMBL/GenBank/DDBJ whole genome shotgun (WGS) entry which is preliminary data.</text>
</comment>
<evidence type="ECO:0000313" key="10">
    <source>
        <dbReference type="EMBL" id="MBW7474943.1"/>
    </source>
</evidence>
<dbReference type="InterPro" id="IPR008205">
    <property type="entry name" value="GGGP_HepGP_synthase"/>
</dbReference>
<comment type="function">
    <text evidence="9">Prenyltransferase that catalyzes in vivo the transfer of the heptaprenyl moiety of heptaprenyl pyrophosphate (HepPP; 35 carbon atoms) to the C3 hydroxyl of sn-glycerol-1-phosphate (G1P), producing heptaprenylglyceryl phosphate (HepGP). This reaction is an ether-bond-formation step in the biosynthesis of archaea-type G1P-based membrane lipids found in Bacillales.</text>
</comment>
<dbReference type="NCBIfam" id="NF003197">
    <property type="entry name" value="PRK04169.1-1"/>
    <property type="match status" value="1"/>
</dbReference>
<feature type="binding site" evidence="9">
    <location>
        <position position="19"/>
    </location>
    <ligand>
        <name>Mg(2+)</name>
        <dbReference type="ChEBI" id="CHEBI:18420"/>
    </ligand>
</feature>